<proteinExistence type="predicted"/>
<protein>
    <submittedName>
        <fullName evidence="2">Uncharacterized protein</fullName>
    </submittedName>
</protein>
<feature type="transmembrane region" description="Helical" evidence="1">
    <location>
        <begin position="44"/>
        <end position="65"/>
    </location>
</feature>
<dbReference type="Proteomes" id="UP001515480">
    <property type="component" value="Unassembled WGS sequence"/>
</dbReference>
<evidence type="ECO:0000313" key="3">
    <source>
        <dbReference type="Proteomes" id="UP001515480"/>
    </source>
</evidence>
<reference evidence="2 3" key="1">
    <citation type="journal article" date="2024" name="Science">
        <title>Giant polyketide synthase enzymes in the biosynthesis of giant marine polyether toxins.</title>
        <authorList>
            <person name="Fallon T.R."/>
            <person name="Shende V.V."/>
            <person name="Wierzbicki I.H."/>
            <person name="Pendleton A.L."/>
            <person name="Watervoot N.F."/>
            <person name="Auber R.P."/>
            <person name="Gonzalez D.J."/>
            <person name="Wisecaver J.H."/>
            <person name="Moore B.S."/>
        </authorList>
    </citation>
    <scope>NUCLEOTIDE SEQUENCE [LARGE SCALE GENOMIC DNA]</scope>
    <source>
        <strain evidence="2 3">12B1</strain>
    </source>
</reference>
<keyword evidence="1" id="KW-1133">Transmembrane helix</keyword>
<keyword evidence="3" id="KW-1185">Reference proteome</keyword>
<feature type="transmembrane region" description="Helical" evidence="1">
    <location>
        <begin position="12"/>
        <end position="32"/>
    </location>
</feature>
<dbReference type="EMBL" id="JBGBPQ010000003">
    <property type="protein sequence ID" value="KAL1526973.1"/>
    <property type="molecule type" value="Genomic_DNA"/>
</dbReference>
<keyword evidence="1" id="KW-0812">Transmembrane</keyword>
<comment type="caution">
    <text evidence="2">The sequence shown here is derived from an EMBL/GenBank/DDBJ whole genome shotgun (WGS) entry which is preliminary data.</text>
</comment>
<dbReference type="AlphaFoldDB" id="A0AB34K1G8"/>
<organism evidence="2 3">
    <name type="scientific">Prymnesium parvum</name>
    <name type="common">Toxic golden alga</name>
    <dbReference type="NCBI Taxonomy" id="97485"/>
    <lineage>
        <taxon>Eukaryota</taxon>
        <taxon>Haptista</taxon>
        <taxon>Haptophyta</taxon>
        <taxon>Prymnesiophyceae</taxon>
        <taxon>Prymnesiales</taxon>
        <taxon>Prymnesiaceae</taxon>
        <taxon>Prymnesium</taxon>
    </lineage>
</organism>
<sequence length="67" mass="7091">MQKHGKQLVLSSLLGVSSGFVAGFLTAEALYATESAKAEMKRKVKIVSMIILGTAATIFASVKVFKS</sequence>
<evidence type="ECO:0000256" key="1">
    <source>
        <dbReference type="SAM" id="Phobius"/>
    </source>
</evidence>
<evidence type="ECO:0000313" key="2">
    <source>
        <dbReference type="EMBL" id="KAL1526973.1"/>
    </source>
</evidence>
<keyword evidence="1" id="KW-0472">Membrane</keyword>
<gene>
    <name evidence="2" type="ORF">AB1Y20_015662</name>
</gene>
<name>A0AB34K1G8_PRYPA</name>
<accession>A0AB34K1G8</accession>